<keyword evidence="3" id="KW-1185">Reference proteome</keyword>
<dbReference type="InterPro" id="IPR009060">
    <property type="entry name" value="UBA-like_sf"/>
</dbReference>
<dbReference type="SUPFAM" id="SSF46934">
    <property type="entry name" value="UBA-like"/>
    <property type="match status" value="1"/>
</dbReference>
<dbReference type="Pfam" id="PF06972">
    <property type="entry name" value="GIP1_N"/>
    <property type="match status" value="1"/>
</dbReference>
<dbReference type="PANTHER" id="PTHR46775:SF2">
    <property type="entry name" value="GBF-INTERACTING PROTEIN 1-LIKE"/>
    <property type="match status" value="1"/>
</dbReference>
<feature type="compositionally biased region" description="Gly residues" evidence="1">
    <location>
        <begin position="1"/>
        <end position="18"/>
    </location>
</feature>
<gene>
    <name evidence="4" type="primary">LOC111301528</name>
</gene>
<dbReference type="GO" id="GO:0005634">
    <property type="term" value="C:nucleus"/>
    <property type="evidence" value="ECO:0007669"/>
    <property type="project" value="TreeGrafter"/>
</dbReference>
<feature type="region of interest" description="Disordered" evidence="1">
    <location>
        <begin position="517"/>
        <end position="536"/>
    </location>
</feature>
<dbReference type="PANTHER" id="PTHR46775">
    <property type="entry name" value="FLOCCULATION PROTEIN (DUF1296)"/>
    <property type="match status" value="1"/>
</dbReference>
<dbReference type="AlphaFoldDB" id="A0A6P5ZJD4"/>
<proteinExistence type="predicted"/>
<sequence>MSGKGGDGGGGGGGGGSGVSIPDNAKKTIQSIREITGKQHSDEEVYAVLKECSMDPNETAQKLLYLDTFHEVKRKRDKKKETAGTQGRGGRASQGNYYTLFSKDAGGGRNASARRENEANHTSDRGSMPLPRSHKVKNNAATNMAKTPSAIPNGTTALPNGSSSHGRGTQLSVDDVNGETKDGLPANKPTIVSVQPTVTEPLAPVPAQSIGSLIRGQEKSTSNLNASSTSATSATVSGVYSSASDPVVVPTVTQHAGAVGTITREIRPQQEAAEIKLIQGTKHVPRDIDASKTEKTASEVPSSMHENKAPSKSKIAEQVKQSKLMEPTTLQVVTTEVATVKANSQLLADPIVPNAQHVTFPTHFQVSEALKNGLTFGSFDANFGQEMKHDNVTSVEINSACTVEASQGSSEAAGEPSSRSQGTLSAVDGGNADGNADQPHSPPEFEKVLESDGNISSDADLKVDQSNQEMYLHPEGNQSVVPNASSYGFGFMPASASHLAQFDGPEARVHDVSHLTKFASGNSPAPSGSSTPPVQSSVAAAPQAVHLLRQSFPPNYFPYPHYLSPFYMHPMHQFLNPTGLTQQPSTGNVYMPPGAAAPGVKFPLPQFKPGTNAGNPSHLTIPSGYGALTSPPVGFNLSVSSVTSGSSSSKEDLAASQLKENHIFTTGPLNEGSALWMPAPGLDLSNLQVNSLYNLSLHGQQVPFSPMQAGHGAFAGLYQSAQTMAAPSNVNTLLQQSQAMGAAVETMASASGAYQQPQLAQINWNTNY</sequence>
<feature type="compositionally biased region" description="Low complexity" evidence="1">
    <location>
        <begin position="519"/>
        <end position="536"/>
    </location>
</feature>
<dbReference type="OrthoDB" id="753279at2759"/>
<feature type="region of interest" description="Disordered" evidence="1">
    <location>
        <begin position="69"/>
        <end position="189"/>
    </location>
</feature>
<evidence type="ECO:0000313" key="3">
    <source>
        <dbReference type="Proteomes" id="UP000515121"/>
    </source>
</evidence>
<organism evidence="3 4">
    <name type="scientific">Durio zibethinus</name>
    <name type="common">Durian</name>
    <dbReference type="NCBI Taxonomy" id="66656"/>
    <lineage>
        <taxon>Eukaryota</taxon>
        <taxon>Viridiplantae</taxon>
        <taxon>Streptophyta</taxon>
        <taxon>Embryophyta</taxon>
        <taxon>Tracheophyta</taxon>
        <taxon>Spermatophyta</taxon>
        <taxon>Magnoliopsida</taxon>
        <taxon>eudicotyledons</taxon>
        <taxon>Gunneridae</taxon>
        <taxon>Pentapetalae</taxon>
        <taxon>rosids</taxon>
        <taxon>malvids</taxon>
        <taxon>Malvales</taxon>
        <taxon>Malvaceae</taxon>
        <taxon>Helicteroideae</taxon>
        <taxon>Durio</taxon>
    </lineage>
</organism>
<protein>
    <submittedName>
        <fullName evidence="4">GBF-interacting protein 1-like isoform X1</fullName>
    </submittedName>
</protein>
<dbReference type="GO" id="GO:0051082">
    <property type="term" value="F:unfolded protein binding"/>
    <property type="evidence" value="ECO:0007669"/>
    <property type="project" value="TreeGrafter"/>
</dbReference>
<evidence type="ECO:0000313" key="4">
    <source>
        <dbReference type="RefSeq" id="XP_022753008.1"/>
    </source>
</evidence>
<accession>A0A6P5ZJD4</accession>
<reference evidence="4" key="1">
    <citation type="submission" date="2025-08" db="UniProtKB">
        <authorList>
            <consortium name="RefSeq"/>
        </authorList>
    </citation>
    <scope>IDENTIFICATION</scope>
    <source>
        <tissue evidence="4">Fruit stalk</tissue>
    </source>
</reference>
<feature type="domain" description="GBF-interacting protein 1 N-terminal" evidence="2">
    <location>
        <begin position="21"/>
        <end position="81"/>
    </location>
</feature>
<evidence type="ECO:0000256" key="1">
    <source>
        <dbReference type="SAM" id="MobiDB-lite"/>
    </source>
</evidence>
<feature type="region of interest" description="Disordered" evidence="1">
    <location>
        <begin position="406"/>
        <end position="448"/>
    </location>
</feature>
<dbReference type="GeneID" id="111301528"/>
<dbReference type="InterPro" id="IPR009719">
    <property type="entry name" value="GIP1_N"/>
</dbReference>
<feature type="region of interest" description="Disordered" evidence="1">
    <location>
        <begin position="290"/>
        <end position="313"/>
    </location>
</feature>
<dbReference type="InterPro" id="IPR044277">
    <property type="entry name" value="GIP1"/>
</dbReference>
<dbReference type="RefSeq" id="XP_022753008.1">
    <property type="nucleotide sequence ID" value="XM_022897273.1"/>
</dbReference>
<evidence type="ECO:0000259" key="2">
    <source>
        <dbReference type="Pfam" id="PF06972"/>
    </source>
</evidence>
<name>A0A6P5ZJD4_DURZI</name>
<dbReference type="KEGG" id="dzi:111301528"/>
<feature type="compositionally biased region" description="Polar residues" evidence="1">
    <location>
        <begin position="139"/>
        <end position="172"/>
    </location>
</feature>
<feature type="compositionally biased region" description="Basic and acidic residues" evidence="1">
    <location>
        <begin position="113"/>
        <end position="124"/>
    </location>
</feature>
<feature type="region of interest" description="Disordered" evidence="1">
    <location>
        <begin position="1"/>
        <end position="29"/>
    </location>
</feature>
<dbReference type="Proteomes" id="UP000515121">
    <property type="component" value="Unplaced"/>
</dbReference>